<protein>
    <recommendedName>
        <fullName evidence="6">MHD domain-containing protein</fullName>
    </recommendedName>
</protein>
<evidence type="ECO:0000256" key="3">
    <source>
        <dbReference type="ARBA" id="ARBA00022927"/>
    </source>
</evidence>
<dbReference type="CDD" id="cd14837">
    <property type="entry name" value="AP3_Mu_N"/>
    <property type="match status" value="1"/>
</dbReference>
<evidence type="ECO:0000256" key="5">
    <source>
        <dbReference type="PIRNR" id="PIRNR005992"/>
    </source>
</evidence>
<dbReference type="Gene3D" id="3.30.450.60">
    <property type="match status" value="1"/>
</dbReference>
<sequence>MIQSLFMLNAATGDVIIEKHYRGQTTRALVEVFWEIVSKAAKAEDVAPVIPTSKYYLFNVLRGGVFMLAAVCKEVPALLVTEFVHRIADVLELYLGDVTERSLTAHFTTVYQVLEEMMDSGIPLMSEPNALVDIVRPPRGIGQFVAEMFTGRKSSVAESLTASATSVIPWRRADVAYATNEIFFDITEDIDCIIEPNGTVAANAVKGTVWCSCQLSGVPDLTLWFNNPSVIADPGFHPCVRLARFEKDKIISFVPPDGPFKLMTYTAASKSHVSPIYVRPTVHWHASAARVSIVLATKPIAVGGALLRSTITSSSGVGVSMGGPGTGAAGEDGAAVEGVSLIVQFPPAIISADLTPTKGHVAYDTTTNRLAWTLGAIPASSAPFELAGSIHIAPGSRPPLEPIDATLHFSMTGTTATGLAVRELRLLNDSYRYTKASRAILRTGRFQIRM</sequence>
<dbReference type="InterPro" id="IPR022775">
    <property type="entry name" value="AP_mu_sigma_su"/>
</dbReference>
<comment type="subcellular location">
    <subcellularLocation>
        <location evidence="1">Endomembrane system</location>
    </subcellularLocation>
</comment>
<evidence type="ECO:0000313" key="10">
    <source>
        <dbReference type="Proteomes" id="UP000325113"/>
    </source>
</evidence>
<dbReference type="InterPro" id="IPR050431">
    <property type="entry name" value="Adaptor_comp_med_subunit"/>
</dbReference>
<evidence type="ECO:0000256" key="4">
    <source>
        <dbReference type="ARBA" id="ARBA00023136"/>
    </source>
</evidence>
<name>A0A5A8CQW1_CAFRO</name>
<evidence type="ECO:0000313" key="7">
    <source>
        <dbReference type="EMBL" id="KAA0149306.1"/>
    </source>
</evidence>
<dbReference type="GO" id="GO:0016192">
    <property type="term" value="P:vesicle-mediated transport"/>
    <property type="evidence" value="ECO:0007669"/>
    <property type="project" value="InterPro"/>
</dbReference>
<dbReference type="PANTHER" id="PTHR10529">
    <property type="entry name" value="AP COMPLEX SUBUNIT MU"/>
    <property type="match status" value="1"/>
</dbReference>
<dbReference type="GO" id="GO:0030131">
    <property type="term" value="C:clathrin adaptor complex"/>
    <property type="evidence" value="ECO:0007669"/>
    <property type="project" value="UniProtKB-UniRule"/>
</dbReference>
<keyword evidence="3 5" id="KW-0653">Protein transport</keyword>
<dbReference type="Proteomes" id="UP000324907">
    <property type="component" value="Unassembled WGS sequence"/>
</dbReference>
<evidence type="ECO:0000259" key="6">
    <source>
        <dbReference type="PROSITE" id="PS51072"/>
    </source>
</evidence>
<organism evidence="8 10">
    <name type="scientific">Cafeteria roenbergensis</name>
    <name type="common">Marine flagellate</name>
    <dbReference type="NCBI Taxonomy" id="33653"/>
    <lineage>
        <taxon>Eukaryota</taxon>
        <taxon>Sar</taxon>
        <taxon>Stramenopiles</taxon>
        <taxon>Bigyra</taxon>
        <taxon>Opalozoa</taxon>
        <taxon>Bicosoecida</taxon>
        <taxon>Cafeteriaceae</taxon>
        <taxon>Cafeteria</taxon>
    </lineage>
</organism>
<dbReference type="PIRSF" id="PIRSF005992">
    <property type="entry name" value="Clathrin_mu"/>
    <property type="match status" value="1"/>
</dbReference>
<dbReference type="InterPro" id="IPR028565">
    <property type="entry name" value="MHD"/>
</dbReference>
<dbReference type="GO" id="GO:0012505">
    <property type="term" value="C:endomembrane system"/>
    <property type="evidence" value="ECO:0007669"/>
    <property type="project" value="UniProtKB-SubCell"/>
</dbReference>
<dbReference type="EMBL" id="VLTM01000089">
    <property type="protein sequence ID" value="KAA0155089.1"/>
    <property type="molecule type" value="Genomic_DNA"/>
</dbReference>
<dbReference type="SUPFAM" id="SSF64356">
    <property type="entry name" value="SNARE-like"/>
    <property type="match status" value="1"/>
</dbReference>
<dbReference type="AlphaFoldDB" id="A0A5A8CQW1"/>
<dbReference type="Proteomes" id="UP000325113">
    <property type="component" value="Unassembled WGS sequence"/>
</dbReference>
<proteinExistence type="inferred from homology"/>
<dbReference type="InterPro" id="IPR018240">
    <property type="entry name" value="Clathrin_mu_CS"/>
</dbReference>
<dbReference type="Gene3D" id="2.60.40.1170">
    <property type="entry name" value="Mu homology domain, subdomain B"/>
    <property type="match status" value="2"/>
</dbReference>
<keyword evidence="4" id="KW-0472">Membrane</keyword>
<evidence type="ECO:0000256" key="1">
    <source>
        <dbReference type="ARBA" id="ARBA00004308"/>
    </source>
</evidence>
<dbReference type="PRINTS" id="PR00314">
    <property type="entry name" value="CLATHRINADPT"/>
</dbReference>
<feature type="domain" description="MHD" evidence="6">
    <location>
        <begin position="179"/>
        <end position="449"/>
    </location>
</feature>
<reference evidence="9 10" key="1">
    <citation type="submission" date="2019-07" db="EMBL/GenBank/DDBJ databases">
        <title>Genomes of Cafeteria roenbergensis.</title>
        <authorList>
            <person name="Fischer M.G."/>
            <person name="Hackl T."/>
            <person name="Roman M."/>
        </authorList>
    </citation>
    <scope>NUCLEOTIDE SEQUENCE [LARGE SCALE GENOMIC DNA]</scope>
    <source>
        <strain evidence="8 10">Cflag</strain>
        <strain evidence="7 9">RCC970-E3</strain>
    </source>
</reference>
<evidence type="ECO:0000256" key="2">
    <source>
        <dbReference type="ARBA" id="ARBA00022448"/>
    </source>
</evidence>
<dbReference type="Pfam" id="PF00928">
    <property type="entry name" value="Adap_comp_sub"/>
    <property type="match status" value="1"/>
</dbReference>
<dbReference type="CDD" id="cd09252">
    <property type="entry name" value="AP-3_Mu3_Cterm"/>
    <property type="match status" value="1"/>
</dbReference>
<keyword evidence="2 5" id="KW-0813">Transport</keyword>
<dbReference type="PROSITE" id="PS51072">
    <property type="entry name" value="MHD"/>
    <property type="match status" value="1"/>
</dbReference>
<dbReference type="Pfam" id="PF01217">
    <property type="entry name" value="Clat_adaptor_s"/>
    <property type="match status" value="1"/>
</dbReference>
<evidence type="ECO:0000313" key="9">
    <source>
        <dbReference type="Proteomes" id="UP000324907"/>
    </source>
</evidence>
<dbReference type="SUPFAM" id="SSF49447">
    <property type="entry name" value="Second domain of Mu2 adaptin subunit (ap50) of ap2 adaptor"/>
    <property type="match status" value="1"/>
</dbReference>
<dbReference type="InterPro" id="IPR036168">
    <property type="entry name" value="AP2_Mu_C_sf"/>
</dbReference>
<accession>A0A5A8CQW1</accession>
<comment type="similarity">
    <text evidence="5">Belongs to the adaptor complexes medium subunit family.</text>
</comment>
<dbReference type="PROSITE" id="PS00990">
    <property type="entry name" value="CLAT_ADAPTOR_M_1"/>
    <property type="match status" value="1"/>
</dbReference>
<gene>
    <name evidence="7" type="ORF">FNF28_07369</name>
    <name evidence="8" type="ORF">FNF31_06157</name>
</gene>
<comment type="caution">
    <text evidence="8">The sequence shown here is derived from an EMBL/GenBank/DDBJ whole genome shotgun (WGS) entry which is preliminary data.</text>
</comment>
<dbReference type="GO" id="GO:0006886">
    <property type="term" value="P:intracellular protein transport"/>
    <property type="evidence" value="ECO:0007669"/>
    <property type="project" value="UniProtKB-UniRule"/>
</dbReference>
<dbReference type="InterPro" id="IPR001392">
    <property type="entry name" value="Clathrin_mu"/>
</dbReference>
<dbReference type="InterPro" id="IPR011012">
    <property type="entry name" value="Longin-like_dom_sf"/>
</dbReference>
<evidence type="ECO:0000313" key="8">
    <source>
        <dbReference type="EMBL" id="KAA0155089.1"/>
    </source>
</evidence>
<dbReference type="EMBL" id="VLTL01000248">
    <property type="protein sequence ID" value="KAA0149306.1"/>
    <property type="molecule type" value="Genomic_DNA"/>
</dbReference>